<dbReference type="InterPro" id="IPR013324">
    <property type="entry name" value="RNA_pol_sigma_r3/r4-like"/>
</dbReference>
<evidence type="ECO:0000313" key="6">
    <source>
        <dbReference type="EMBL" id="NSK14739.1"/>
    </source>
</evidence>
<dbReference type="GO" id="GO:0003677">
    <property type="term" value="F:DNA binding"/>
    <property type="evidence" value="ECO:0007669"/>
    <property type="project" value="UniProtKB-KW"/>
</dbReference>
<keyword evidence="3" id="KW-0238">DNA-binding</keyword>
<dbReference type="Proteomes" id="UP000701680">
    <property type="component" value="Unassembled WGS sequence"/>
</dbReference>
<dbReference type="EMBL" id="JAAIUO010000004">
    <property type="protein sequence ID" value="NSK14739.1"/>
    <property type="molecule type" value="Genomic_DNA"/>
</dbReference>
<evidence type="ECO:0000313" key="7">
    <source>
        <dbReference type="EMBL" id="NVH58513.1"/>
    </source>
</evidence>
<keyword evidence="8" id="KW-1185">Reference proteome</keyword>
<evidence type="ECO:0000259" key="5">
    <source>
        <dbReference type="Pfam" id="PF08281"/>
    </source>
</evidence>
<accession>A0A850HR29</accession>
<reference evidence="8 9" key="1">
    <citation type="journal article" date="2020" name="Cell Host Microbe">
        <title>Functional and Genomic Variation between Human-Derived Isolates of Lachnospiraceae Reveals Inter- and Intra-Species Diversity.</title>
        <authorList>
            <person name="Sorbara M.T."/>
            <person name="Littmann E.R."/>
            <person name="Fontana E."/>
            <person name="Moody T.U."/>
            <person name="Kohout C.E."/>
            <person name="Gjonbalaj M."/>
            <person name="Eaton V."/>
            <person name="Seok R."/>
            <person name="Leiner I.M."/>
            <person name="Pamer E.G."/>
        </authorList>
    </citation>
    <scope>NUCLEOTIDE SEQUENCE [LARGE SCALE GENOMIC DNA]</scope>
    <source>
        <strain evidence="7 8">MSK.17.11</strain>
        <strain evidence="6 9">MSK.17.38</strain>
    </source>
</reference>
<evidence type="ECO:0000313" key="9">
    <source>
        <dbReference type="Proteomes" id="UP000701680"/>
    </source>
</evidence>
<dbReference type="Pfam" id="PF08281">
    <property type="entry name" value="Sigma70_r4_2"/>
    <property type="match status" value="1"/>
</dbReference>
<proteinExistence type="predicted"/>
<organism evidence="7 8">
    <name type="scientific">Dorea phocaeensis</name>
    <dbReference type="NCBI Taxonomy" id="2040291"/>
    <lineage>
        <taxon>Bacteria</taxon>
        <taxon>Bacillati</taxon>
        <taxon>Bacillota</taxon>
        <taxon>Clostridia</taxon>
        <taxon>Lachnospirales</taxon>
        <taxon>Lachnospiraceae</taxon>
        <taxon>Dorea</taxon>
    </lineage>
</organism>
<name>A0A850HR29_9FIRM</name>
<dbReference type="AlphaFoldDB" id="A0A850HR29"/>
<keyword evidence="2" id="KW-0731">Sigma factor</keyword>
<dbReference type="EMBL" id="JAAITX010000004">
    <property type="protein sequence ID" value="NVH58513.1"/>
    <property type="molecule type" value="Genomic_DNA"/>
</dbReference>
<dbReference type="PANTHER" id="PTHR30385">
    <property type="entry name" value="SIGMA FACTOR F FLAGELLAR"/>
    <property type="match status" value="1"/>
</dbReference>
<feature type="domain" description="RNA polymerase sigma factor 70 region 4 type 2" evidence="5">
    <location>
        <begin position="92"/>
        <end position="144"/>
    </location>
</feature>
<dbReference type="NCBIfam" id="TIGR02937">
    <property type="entry name" value="sigma70-ECF"/>
    <property type="match status" value="1"/>
</dbReference>
<dbReference type="InterPro" id="IPR036388">
    <property type="entry name" value="WH-like_DNA-bd_sf"/>
</dbReference>
<reference evidence="7" key="2">
    <citation type="submission" date="2020-02" db="EMBL/GenBank/DDBJ databases">
        <authorList>
            <person name="Littmann E."/>
            <person name="Sorbara M."/>
        </authorList>
    </citation>
    <scope>NUCLEOTIDE SEQUENCE</scope>
    <source>
        <strain evidence="7">MSK.17.11</strain>
        <strain evidence="6">MSK.17.38</strain>
    </source>
</reference>
<evidence type="ECO:0000256" key="1">
    <source>
        <dbReference type="ARBA" id="ARBA00023015"/>
    </source>
</evidence>
<evidence type="ECO:0000313" key="8">
    <source>
        <dbReference type="Proteomes" id="UP000528555"/>
    </source>
</evidence>
<keyword evidence="4" id="KW-0804">Transcription</keyword>
<dbReference type="Gene3D" id="1.10.10.10">
    <property type="entry name" value="Winged helix-like DNA-binding domain superfamily/Winged helix DNA-binding domain"/>
    <property type="match status" value="1"/>
</dbReference>
<protein>
    <submittedName>
        <fullName evidence="7">Sigma-70 family RNA polymerase sigma factor</fullName>
    </submittedName>
</protein>
<comment type="caution">
    <text evidence="7">The sequence shown here is derived from an EMBL/GenBank/DDBJ whole genome shotgun (WGS) entry which is preliminary data.</text>
</comment>
<evidence type="ECO:0000256" key="3">
    <source>
        <dbReference type="ARBA" id="ARBA00023125"/>
    </source>
</evidence>
<sequence>MDAGKKRIWVRGQLIEVTDEVYAAYMKGDRKMRYFEKDLKCERLIYGSNGEIKQVIPSREDSLDRLMEENARQFAANAESVEDVVFRKLTLDKLHTALLQLPKEERALIYALFFDGKTESEVAKHLGVSRQAIQKRKNRILKKLKKFFE</sequence>
<evidence type="ECO:0000256" key="4">
    <source>
        <dbReference type="ARBA" id="ARBA00023163"/>
    </source>
</evidence>
<keyword evidence="1" id="KW-0805">Transcription regulation</keyword>
<dbReference type="SUPFAM" id="SSF88659">
    <property type="entry name" value="Sigma3 and sigma4 domains of RNA polymerase sigma factors"/>
    <property type="match status" value="1"/>
</dbReference>
<gene>
    <name evidence="7" type="ORF">G5A66_07600</name>
    <name evidence="6" type="ORF">G5A75_07620</name>
</gene>
<dbReference type="Proteomes" id="UP000528555">
    <property type="component" value="Unassembled WGS sequence"/>
</dbReference>
<dbReference type="GO" id="GO:0006352">
    <property type="term" value="P:DNA-templated transcription initiation"/>
    <property type="evidence" value="ECO:0007669"/>
    <property type="project" value="InterPro"/>
</dbReference>
<dbReference type="GO" id="GO:0016987">
    <property type="term" value="F:sigma factor activity"/>
    <property type="evidence" value="ECO:0007669"/>
    <property type="project" value="UniProtKB-KW"/>
</dbReference>
<dbReference type="CDD" id="cd06171">
    <property type="entry name" value="Sigma70_r4"/>
    <property type="match status" value="1"/>
</dbReference>
<dbReference type="InterPro" id="IPR013249">
    <property type="entry name" value="RNA_pol_sigma70_r4_t2"/>
</dbReference>
<dbReference type="InterPro" id="IPR014284">
    <property type="entry name" value="RNA_pol_sigma-70_dom"/>
</dbReference>
<evidence type="ECO:0000256" key="2">
    <source>
        <dbReference type="ARBA" id="ARBA00023082"/>
    </source>
</evidence>